<dbReference type="AlphaFoldDB" id="A0A2R6XXM1"/>
<gene>
    <name evidence="1" type="ORF">BSOLF_0050</name>
</gene>
<protein>
    <submittedName>
        <fullName evidence="1">Uncharacterized protein</fullName>
    </submittedName>
</protein>
<evidence type="ECO:0000313" key="2">
    <source>
        <dbReference type="Proteomes" id="UP000244338"/>
    </source>
</evidence>
<accession>A0A2R6XXM1</accession>
<organism evidence="1 2">
    <name type="scientific">Candidatus Carbonibacillus altaicus</name>
    <dbReference type="NCBI Taxonomy" id="2163959"/>
    <lineage>
        <taxon>Bacteria</taxon>
        <taxon>Bacillati</taxon>
        <taxon>Bacillota</taxon>
        <taxon>Bacilli</taxon>
        <taxon>Bacillales</taxon>
        <taxon>Candidatus Carbonibacillus</taxon>
    </lineage>
</organism>
<reference evidence="2" key="1">
    <citation type="journal article" date="2018" name="Sci. Rep.">
        <title>Lignite coal burning seam in the remote Altai Mountains harbors a hydrogen-driven thermophilic microbial community.</title>
        <authorList>
            <person name="Kadnikov V.V."/>
            <person name="Mardanov A.V."/>
            <person name="Ivasenko D.A."/>
            <person name="Antsiferov D.V."/>
            <person name="Beletsky A.V."/>
            <person name="Karnachuk O.V."/>
            <person name="Ravin N.V."/>
        </authorList>
    </citation>
    <scope>NUCLEOTIDE SEQUENCE [LARGE SCALE GENOMIC DNA]</scope>
</reference>
<sequence length="61" mass="7243">MEEIVKQHPYSHAFMEVMIIITQSDDRDDVQSHDRSSAVGQYRPYRRRTTDRLCNINFEGV</sequence>
<proteinExistence type="predicted"/>
<evidence type="ECO:0000313" key="1">
    <source>
        <dbReference type="EMBL" id="PTQ55171.1"/>
    </source>
</evidence>
<name>A0A2R6XXM1_9BACL</name>
<comment type="caution">
    <text evidence="1">The sequence shown here is derived from an EMBL/GenBank/DDBJ whole genome shotgun (WGS) entry which is preliminary data.</text>
</comment>
<dbReference type="Proteomes" id="UP000244338">
    <property type="component" value="Unassembled WGS sequence"/>
</dbReference>
<dbReference type="EMBL" id="PEBX01000174">
    <property type="protein sequence ID" value="PTQ55171.1"/>
    <property type="molecule type" value="Genomic_DNA"/>
</dbReference>